<reference evidence="2 3" key="1">
    <citation type="journal article" date="2019" name="Sci. Rep.">
        <title>Orb-weaving spider Araneus ventricosus genome elucidates the spidroin gene catalogue.</title>
        <authorList>
            <person name="Kono N."/>
            <person name="Nakamura H."/>
            <person name="Ohtoshi R."/>
            <person name="Moran D.A.P."/>
            <person name="Shinohara A."/>
            <person name="Yoshida Y."/>
            <person name="Fujiwara M."/>
            <person name="Mori M."/>
            <person name="Tomita M."/>
            <person name="Arakawa K."/>
        </authorList>
    </citation>
    <scope>NUCLEOTIDE SEQUENCE [LARGE SCALE GENOMIC DNA]</scope>
</reference>
<feature type="region of interest" description="Disordered" evidence="1">
    <location>
        <begin position="1097"/>
        <end position="1127"/>
    </location>
</feature>
<feature type="compositionally biased region" description="Polar residues" evidence="1">
    <location>
        <begin position="1046"/>
        <end position="1075"/>
    </location>
</feature>
<dbReference type="Gene3D" id="3.40.50.300">
    <property type="entry name" value="P-loop containing nucleotide triphosphate hydrolases"/>
    <property type="match status" value="1"/>
</dbReference>
<feature type="compositionally biased region" description="Polar residues" evidence="1">
    <location>
        <begin position="779"/>
        <end position="798"/>
    </location>
</feature>
<feature type="compositionally biased region" description="Polar residues" evidence="1">
    <location>
        <begin position="838"/>
        <end position="853"/>
    </location>
</feature>
<dbReference type="Proteomes" id="UP000499080">
    <property type="component" value="Unassembled WGS sequence"/>
</dbReference>
<proteinExistence type="predicted"/>
<organism evidence="2 3">
    <name type="scientific">Araneus ventricosus</name>
    <name type="common">Orbweaver spider</name>
    <name type="synonym">Epeira ventricosa</name>
    <dbReference type="NCBI Taxonomy" id="182803"/>
    <lineage>
        <taxon>Eukaryota</taxon>
        <taxon>Metazoa</taxon>
        <taxon>Ecdysozoa</taxon>
        <taxon>Arthropoda</taxon>
        <taxon>Chelicerata</taxon>
        <taxon>Arachnida</taxon>
        <taxon>Araneae</taxon>
        <taxon>Araneomorphae</taxon>
        <taxon>Entelegynae</taxon>
        <taxon>Araneoidea</taxon>
        <taxon>Araneidae</taxon>
        <taxon>Araneus</taxon>
    </lineage>
</organism>
<feature type="region of interest" description="Disordered" evidence="1">
    <location>
        <begin position="582"/>
        <end position="601"/>
    </location>
</feature>
<sequence length="1765" mass="196369">MPKRKDPWTYKKRRKTKKAKKKVTASEAELIVRSRLPDPDVPSTSIRLSDISLNEPVKNEYNYPDTRFQRSTTLFPAEAVKENCLPSETPCEISKRSAEEELISTSSKKLKISSDSTEAVESTISEDVTILEAPKKQVKIEVIDLTDASRPIDPILCSPVRTSYLQNRLPGKPNTALQGIGEVRVKVEQNKASENSSELSTDKSHVDINKSIHIPLDNPSPIELQRENNVPSESNNNVNIDESAIVPPFNNHIEIKTEQSRSNESHNEVNFEKSRDDASPHSDTATHNIDLRSELHKGNEDNSQITGQDPVSNTVSACITKNASDAVTSVNNLFNAVPIKVEQNEVSFEKSNDAVSPHTDTATHNIRLRSELHKGNEDNNQITDTATHNIRLRSELHKGNEDNNQITGQDPVSNTVSACITKNVSDAVTSVNHLFNAVPIKVEQNENCLVRGNSASVSNLFSDGMSSVDLPVNSDQNKTYENCESSDNYLPVRNPQSVCSTKIPSDILYGTEHLSNVINKQQTEKKINDWVAHYSVNNEEAQRNVVYDENNTGVDSTVNCLLTAAQTGSELEKMDFQENSCNYEKSQNHEDLSQKSTNSNNESIGLVPSETLISDQLNRISISPVTDGGIFDGGDSQLYKPGTFRTPLLKYFNCNTKADILQVSHVRSVLSDLIKDKEEVSVIGSEVISDSQSNLELSVVEKGEELSNLQVSEKQALNSEVEEILQKMSSWPNWKEFLNLQPNVTNLDSNSASSRSEEFIIEGQVQNSLNGDGLGGEKLQNSSPNRPFESPSNMSEYSHLSHSDSRTIYCHSPMDIESPLRDNCPSTDCLSSLDDNKQSGTSKNPSMKAKTTANEDLFSKDFLRQILGNAKSTENSDDIANVSTSSSPSLDPVNKSNITIDESVFENLRQIDLFKNKPVEDTNSASNVNEKNSDRIMKNAETLPMPTEIDFKRARDAPFNPSDTCADTFEVPPKRVKISEDASISKSNGIKRLSVKEYMQRDSRVMDSPRYPSDHYLTEQFASESPSNSCDSSPGFSNFEHNMFTSPASRQNRNLPICSDTSLQNPSSRPMVNTSHVKDPRLARNYSPSLYEVANSQKQLGSRNISQTYPSQNVPEASKSSVHPPVKQNPSISTFNTMRNSSNIPSAADLFRPTVNNRQAKHAVSELNSIHPSGFNQRTSEKDRRVLVSSPPSESRSFSMAPNISDQSFQGVRGRQSLISFPHIPENVSSLAHHHYSSGSVNRKSMLIPPLPASISPPPLPPTPPIAEQSFSIASNRSPNPLHQNYKKLAAAKNSRTCNQSSSEFSFVSLLSKQLTEDIGRKLINTDEVYLIIIERNIDWILGIDREIGTPRISQIGGEFQRVRDSYANYLMYYNTYFPLLLLECFSKISTALKSAREKEKTVRHVCKVVHCKTLPRYVSFTCDSFIGHSDVENIPKDGHIVLVKFATKPTGNVRMLGYVCSSGTRAYSHKHDHGHEILKRFPNLNKLSNPTKIKITFFIAFAIPGIDLDEPIQIIKLTSIKKALMLNEALRKLEKSPLCDAVLSPRDRDIKCVALPRRQDTSAMTTLVQGIVETLDPSSPQLTIVRSAPFADSFLAIVQIVEEMQKFRIPGKILVCVGADVLNQMGMNLIETSSNVVIINREKESLHGRLQGRILDVMASHYVKALDISEEEAKIRVLQETEVLLVVTGTCFYEDVKCMAKDLAYCIIHDAHSFTEPESLLPLLYEIRHLLLFGDPDESCRVSSKCAANLGYNKSLFHRAYNLC</sequence>
<accession>A0A4Y2FLS6</accession>
<feature type="region of interest" description="Disordered" evidence="1">
    <location>
        <begin position="833"/>
        <end position="853"/>
    </location>
</feature>
<evidence type="ECO:0000256" key="1">
    <source>
        <dbReference type="SAM" id="MobiDB-lite"/>
    </source>
</evidence>
<feature type="region of interest" description="Disordered" evidence="1">
    <location>
        <begin position="1"/>
        <end position="26"/>
    </location>
</feature>
<feature type="compositionally biased region" description="Polar residues" evidence="1">
    <location>
        <begin position="1097"/>
        <end position="1121"/>
    </location>
</feature>
<dbReference type="EMBL" id="BGPR01000986">
    <property type="protein sequence ID" value="GBM42113.1"/>
    <property type="molecule type" value="Genomic_DNA"/>
</dbReference>
<dbReference type="OrthoDB" id="6437886at2759"/>
<feature type="compositionally biased region" description="Basic residues" evidence="1">
    <location>
        <begin position="10"/>
        <end position="23"/>
    </location>
</feature>
<name>A0A4Y2FLS6_ARAVE</name>
<gene>
    <name evidence="2" type="ORF">AVEN_260274_1</name>
</gene>
<keyword evidence="3" id="KW-1185">Reference proteome</keyword>
<evidence type="ECO:0000313" key="2">
    <source>
        <dbReference type="EMBL" id="GBM42113.1"/>
    </source>
</evidence>
<feature type="compositionally biased region" description="Polar residues" evidence="1">
    <location>
        <begin position="881"/>
        <end position="894"/>
    </location>
</feature>
<dbReference type="InterPro" id="IPR027417">
    <property type="entry name" value="P-loop_NTPase"/>
</dbReference>
<protein>
    <submittedName>
        <fullName evidence="2">Uncharacterized protein</fullName>
    </submittedName>
</protein>
<comment type="caution">
    <text evidence="2">The sequence shown here is derived from an EMBL/GenBank/DDBJ whole genome shotgun (WGS) entry which is preliminary data.</text>
</comment>
<feature type="compositionally biased region" description="Basic and acidic residues" evidence="1">
    <location>
        <begin position="256"/>
        <end position="280"/>
    </location>
</feature>
<evidence type="ECO:0000313" key="3">
    <source>
        <dbReference type="Proteomes" id="UP000499080"/>
    </source>
</evidence>
<feature type="region of interest" description="Disordered" evidence="1">
    <location>
        <begin position="873"/>
        <end position="894"/>
    </location>
</feature>
<feature type="region of interest" description="Disordered" evidence="1">
    <location>
        <begin position="770"/>
        <end position="800"/>
    </location>
</feature>
<feature type="region of interest" description="Disordered" evidence="1">
    <location>
        <begin position="1046"/>
        <end position="1081"/>
    </location>
</feature>
<feature type="region of interest" description="Disordered" evidence="1">
    <location>
        <begin position="256"/>
        <end position="285"/>
    </location>
</feature>